<dbReference type="InterPro" id="IPR029052">
    <property type="entry name" value="Metallo-depent_PP-like"/>
</dbReference>
<organism evidence="4 5">
    <name type="scientific">Peptacetobacter hominis</name>
    <dbReference type="NCBI Taxonomy" id="2743610"/>
    <lineage>
        <taxon>Bacteria</taxon>
        <taxon>Bacillati</taxon>
        <taxon>Bacillota</taxon>
        <taxon>Clostridia</taxon>
        <taxon>Peptostreptococcales</taxon>
        <taxon>Peptostreptococcaceae</taxon>
        <taxon>Peptacetobacter</taxon>
    </lineage>
</organism>
<name>A0A544QXS3_9FIRM</name>
<dbReference type="NCBIfam" id="TIGR00040">
    <property type="entry name" value="yfcE"/>
    <property type="match status" value="1"/>
</dbReference>
<evidence type="ECO:0000259" key="3">
    <source>
        <dbReference type="Pfam" id="PF12850"/>
    </source>
</evidence>
<dbReference type="InterPro" id="IPR024654">
    <property type="entry name" value="Calcineurin-like_PHP_lpxH"/>
</dbReference>
<dbReference type="EMBL" id="SGJB01000002">
    <property type="protein sequence ID" value="TQQ85451.1"/>
    <property type="molecule type" value="Genomic_DNA"/>
</dbReference>
<dbReference type="AlphaFoldDB" id="A0A544QXS3"/>
<evidence type="ECO:0000256" key="1">
    <source>
        <dbReference type="ARBA" id="ARBA00008950"/>
    </source>
</evidence>
<dbReference type="Gene3D" id="3.60.21.10">
    <property type="match status" value="1"/>
</dbReference>
<comment type="similarity">
    <text evidence="1 2">Belongs to the metallophosphoesterase superfamily. YfcE family.</text>
</comment>
<dbReference type="GO" id="GO:0046872">
    <property type="term" value="F:metal ion binding"/>
    <property type="evidence" value="ECO:0007669"/>
    <property type="project" value="UniProtKB-KW"/>
</dbReference>
<accession>A0A544QXS3</accession>
<dbReference type="InterPro" id="IPR041802">
    <property type="entry name" value="MPP_YfcE"/>
</dbReference>
<dbReference type="OrthoDB" id="9800565at2"/>
<dbReference type="PANTHER" id="PTHR11124">
    <property type="entry name" value="VACUOLAR SORTING PROTEIN VPS29"/>
    <property type="match status" value="1"/>
</dbReference>
<dbReference type="SUPFAM" id="SSF56300">
    <property type="entry name" value="Metallo-dependent phosphatases"/>
    <property type="match status" value="1"/>
</dbReference>
<keyword evidence="5" id="KW-1185">Reference proteome</keyword>
<comment type="cofactor">
    <cofactor evidence="2">
        <name>a divalent metal cation</name>
        <dbReference type="ChEBI" id="CHEBI:60240"/>
    </cofactor>
</comment>
<keyword evidence="2" id="KW-0479">Metal-binding</keyword>
<dbReference type="GO" id="GO:0016787">
    <property type="term" value="F:hydrolase activity"/>
    <property type="evidence" value="ECO:0007669"/>
    <property type="project" value="UniProtKB-UniRule"/>
</dbReference>
<feature type="domain" description="Calcineurin-like phosphoesterase" evidence="3">
    <location>
        <begin position="1"/>
        <end position="146"/>
    </location>
</feature>
<proteinExistence type="inferred from homology"/>
<dbReference type="InterPro" id="IPR000979">
    <property type="entry name" value="Phosphodiesterase_MJ0936/Vps29"/>
</dbReference>
<dbReference type="CDD" id="cd00841">
    <property type="entry name" value="MPP_YfcE"/>
    <property type="match status" value="1"/>
</dbReference>
<dbReference type="Proteomes" id="UP000317863">
    <property type="component" value="Unassembled WGS sequence"/>
</dbReference>
<evidence type="ECO:0000313" key="4">
    <source>
        <dbReference type="EMBL" id="TQQ85451.1"/>
    </source>
</evidence>
<dbReference type="RefSeq" id="WP_142535155.1">
    <property type="nucleotide sequence ID" value="NZ_SGJB01000002.1"/>
</dbReference>
<dbReference type="EC" id="3.1.4.-" evidence="2"/>
<gene>
    <name evidence="4" type="ORF">EXD82_01510</name>
</gene>
<reference evidence="4 5" key="1">
    <citation type="submission" date="2019-02" db="EMBL/GenBank/DDBJ databases">
        <title>Peptostreptococcaceae bacterium ZHW00191 nov., a new bacterium isolated from the human gut.</title>
        <authorList>
            <person name="Zhou H.-W."/>
            <person name="Chen X.-J."/>
        </authorList>
    </citation>
    <scope>NUCLEOTIDE SEQUENCE [LARGE SCALE GENOMIC DNA]</scope>
    <source>
        <strain evidence="4 5">ZHW00191</strain>
    </source>
</reference>
<sequence>MKIGVVSDTHRMTRFMDKAVPYLEECDLIIHAGDNYIDARYLYDATGVNVLAVVGNCDWDDAEDELFFEAGGKKFFVCHGDRYDVKYGTNMLQTKAERMGADVAVFGHSHVTHIETVNGILYINPGSMALPRGGSDRGFVILDIKEGKINVKEIKI</sequence>
<evidence type="ECO:0000256" key="2">
    <source>
        <dbReference type="RuleBase" id="RU362039"/>
    </source>
</evidence>
<evidence type="ECO:0000313" key="5">
    <source>
        <dbReference type="Proteomes" id="UP000317863"/>
    </source>
</evidence>
<protein>
    <recommendedName>
        <fullName evidence="2">Phosphoesterase</fullName>
        <ecNumber evidence="2">3.1.4.-</ecNumber>
    </recommendedName>
</protein>
<comment type="caution">
    <text evidence="4">The sequence shown here is derived from an EMBL/GenBank/DDBJ whole genome shotgun (WGS) entry which is preliminary data.</text>
</comment>
<dbReference type="Pfam" id="PF12850">
    <property type="entry name" value="Metallophos_2"/>
    <property type="match status" value="1"/>
</dbReference>